<reference evidence="2" key="1">
    <citation type="submission" date="2020-02" db="EMBL/GenBank/DDBJ databases">
        <authorList>
            <person name="Meier V. D."/>
        </authorList>
    </citation>
    <scope>NUCLEOTIDE SEQUENCE</scope>
    <source>
        <strain evidence="2">AVDCRST_MAG16</strain>
    </source>
</reference>
<feature type="region of interest" description="Disordered" evidence="1">
    <location>
        <begin position="20"/>
        <end position="67"/>
    </location>
</feature>
<gene>
    <name evidence="2" type="ORF">AVDCRST_MAG16-1438</name>
</gene>
<name>A0A6J4LI67_9ACTN</name>
<protein>
    <submittedName>
        <fullName evidence="2">Uncharacterized protein</fullName>
    </submittedName>
</protein>
<organism evidence="2">
    <name type="scientific">uncultured Frankineae bacterium</name>
    <dbReference type="NCBI Taxonomy" id="437475"/>
    <lineage>
        <taxon>Bacteria</taxon>
        <taxon>Bacillati</taxon>
        <taxon>Actinomycetota</taxon>
        <taxon>Actinomycetes</taxon>
        <taxon>Frankiales</taxon>
        <taxon>environmental samples</taxon>
    </lineage>
</organism>
<dbReference type="EMBL" id="CADCUE010000125">
    <property type="protein sequence ID" value="CAA9333898.1"/>
    <property type="molecule type" value="Genomic_DNA"/>
</dbReference>
<sequence length="67" mass="7155">MYDRTSGLCLCGCGWTGAQTDRSAAAPPPAGTRPSPLVQATAHAAGPHRARRWHLPSLALPRRAPRR</sequence>
<evidence type="ECO:0000256" key="1">
    <source>
        <dbReference type="SAM" id="MobiDB-lite"/>
    </source>
</evidence>
<evidence type="ECO:0000313" key="2">
    <source>
        <dbReference type="EMBL" id="CAA9333898.1"/>
    </source>
</evidence>
<dbReference type="AlphaFoldDB" id="A0A6J4LI67"/>
<feature type="compositionally biased region" description="Low complexity" evidence="1">
    <location>
        <begin position="58"/>
        <end position="67"/>
    </location>
</feature>
<proteinExistence type="predicted"/>
<accession>A0A6J4LI67</accession>